<dbReference type="Pfam" id="PF05919">
    <property type="entry name" value="Mitovir_RNA_pol"/>
    <property type="match status" value="1"/>
</dbReference>
<organism evidence="4">
    <name type="scientific">Erysiphales ourmia-like virus 1</name>
    <dbReference type="NCBI Taxonomy" id="2719867"/>
    <lineage>
        <taxon>Viruses</taxon>
        <taxon>Riboviria</taxon>
        <taxon>Orthornavirae</taxon>
        <taxon>Lenarviricota</taxon>
        <taxon>Miaviricetes</taxon>
        <taxon>Ourlivirales</taxon>
        <taxon>Botourmiaviridae</taxon>
    </lineage>
</organism>
<name>A0A6G9ELG3_9VIRU</name>
<keyword evidence="2" id="KW-0808">Transferase</keyword>
<keyword evidence="3" id="KW-0548">Nucleotidyltransferase</keyword>
<dbReference type="InterPro" id="IPR008686">
    <property type="entry name" value="RNA_pol_mitovir"/>
</dbReference>
<dbReference type="GO" id="GO:0003968">
    <property type="term" value="F:RNA-directed RNA polymerase activity"/>
    <property type="evidence" value="ECO:0007669"/>
    <property type="project" value="UniProtKB-KW"/>
</dbReference>
<evidence type="ECO:0000256" key="3">
    <source>
        <dbReference type="ARBA" id="ARBA00022695"/>
    </source>
</evidence>
<dbReference type="SUPFAM" id="SSF56672">
    <property type="entry name" value="DNA/RNA polymerases"/>
    <property type="match status" value="1"/>
</dbReference>
<evidence type="ECO:0000256" key="2">
    <source>
        <dbReference type="ARBA" id="ARBA00022679"/>
    </source>
</evidence>
<proteinExistence type="predicted"/>
<keyword evidence="1 4" id="KW-0696">RNA-directed RNA polymerase</keyword>
<evidence type="ECO:0000313" key="4">
    <source>
        <dbReference type="EMBL" id="QIP68036.1"/>
    </source>
</evidence>
<reference evidence="4" key="1">
    <citation type="submission" date="2019-10" db="EMBL/GenBank/DDBJ databases">
        <title>The virome associated to Eryshiphales from vegetable crops in Italy.</title>
        <authorList>
            <person name="Chiapello M."/>
            <person name="Turina M."/>
        </authorList>
    </citation>
    <scope>NUCLEOTIDE SEQUENCE</scope>
    <source>
        <strain evidence="4">PM-A_DN30509</strain>
    </source>
</reference>
<sequence>MAPTMIFSKKRNCINMVGGDNHLRETIVKLSELRELMETFYSVSLPALPRFSNLDEIKEFSVGLLENPDRHPWKGAYEIMKSKDRFGLSHSLFLFRKVIPTPDDGSAVKKTVELLTTHSDRTDPKFLRFVRKEIPHLFKPGWDSGYSKYASNMILSSSSVLENSRSQGGARNLKGQEWIRWAALTGEGIRPSEKAMISKINEGGKIRVVTKNPVSHSVLSPLHNLIYNHLSKKKWLLRGDAKPKSFKDFHAQHGEIFVSGDYESATDNIPHDVYRTMLDSVSSCSENVPGAVWRFAKDQVRRHLVDRTGRSLGWTARGQLMGSYLSFPFLCLLNYLCFKYTIRREVPFLINGDDIAFRCTPQEYEEWSRTVTGCGLKLSRGKTMTNERFFSLNSTMFIGCDSKVKSVPFIRSKAYFKRPEFAQGMVGQYDSFIVGGDDNRRRLLRVKFLKKHRKVIDLSQRSLTRGLGMRVPSQVLRMAGLSHRERWYLSLPQEQPLPSPSKIKNEPIKDWVPLKEREVEKRHRKEMREIERMYFAEDLAVHCWSTPISIYDTADYWDAVREGTLRFVSSFRPCGIMKSAEYIALSRLVRNPNVPTPKPNGGAIWALRPHGRIISFI</sequence>
<protein>
    <submittedName>
        <fullName evidence="4">RNA-dependent RNA polymerase</fullName>
    </submittedName>
</protein>
<accession>A0A6G9ELG3</accession>
<dbReference type="EMBL" id="MN628265">
    <property type="protein sequence ID" value="QIP68036.1"/>
    <property type="molecule type" value="Genomic_RNA"/>
</dbReference>
<evidence type="ECO:0000256" key="1">
    <source>
        <dbReference type="ARBA" id="ARBA00022484"/>
    </source>
</evidence>
<dbReference type="InterPro" id="IPR043502">
    <property type="entry name" value="DNA/RNA_pol_sf"/>
</dbReference>